<protein>
    <recommendedName>
        <fullName evidence="3">Pectinesterase</fullName>
    </recommendedName>
</protein>
<sequence length="107" mass="12131">MGNVTFYNCEVTEFKQFNVTTRVSNYIELLAGSHFSHCVVGTGSNPVGPIPMRMCNTTYYYSFHQAGPGERSKGHLCNRWISLDVWNCHLFAVASKLEWCLCTCLCH</sequence>
<organism evidence="1 2">
    <name type="scientific">Ilyodon furcidens</name>
    <name type="common">goldbreast splitfin</name>
    <dbReference type="NCBI Taxonomy" id="33524"/>
    <lineage>
        <taxon>Eukaryota</taxon>
        <taxon>Metazoa</taxon>
        <taxon>Chordata</taxon>
        <taxon>Craniata</taxon>
        <taxon>Vertebrata</taxon>
        <taxon>Euteleostomi</taxon>
        <taxon>Actinopterygii</taxon>
        <taxon>Neopterygii</taxon>
        <taxon>Teleostei</taxon>
        <taxon>Neoteleostei</taxon>
        <taxon>Acanthomorphata</taxon>
        <taxon>Ovalentaria</taxon>
        <taxon>Atherinomorphae</taxon>
        <taxon>Cyprinodontiformes</taxon>
        <taxon>Goodeidae</taxon>
        <taxon>Ilyodon</taxon>
    </lineage>
</organism>
<keyword evidence="2" id="KW-1185">Reference proteome</keyword>
<dbReference type="EMBL" id="JAHRIQ010049014">
    <property type="protein sequence ID" value="MEQ2237469.1"/>
    <property type="molecule type" value="Genomic_DNA"/>
</dbReference>
<proteinExistence type="predicted"/>
<evidence type="ECO:0000313" key="2">
    <source>
        <dbReference type="Proteomes" id="UP001482620"/>
    </source>
</evidence>
<reference evidence="1 2" key="1">
    <citation type="submission" date="2021-06" db="EMBL/GenBank/DDBJ databases">
        <authorList>
            <person name="Palmer J.M."/>
        </authorList>
    </citation>
    <scope>NUCLEOTIDE SEQUENCE [LARGE SCALE GENOMIC DNA]</scope>
    <source>
        <strain evidence="2">if_2019</strain>
        <tissue evidence="1">Muscle</tissue>
    </source>
</reference>
<gene>
    <name evidence="1" type="ORF">ILYODFUR_023389</name>
</gene>
<evidence type="ECO:0008006" key="3">
    <source>
        <dbReference type="Google" id="ProtNLM"/>
    </source>
</evidence>
<comment type="caution">
    <text evidence="1">The sequence shown here is derived from an EMBL/GenBank/DDBJ whole genome shotgun (WGS) entry which is preliminary data.</text>
</comment>
<name>A0ABV0TX32_9TELE</name>
<accession>A0ABV0TX32</accession>
<dbReference type="Proteomes" id="UP001482620">
    <property type="component" value="Unassembled WGS sequence"/>
</dbReference>
<evidence type="ECO:0000313" key="1">
    <source>
        <dbReference type="EMBL" id="MEQ2237469.1"/>
    </source>
</evidence>